<comment type="caution">
    <text evidence="1">The sequence shown here is derived from an EMBL/GenBank/DDBJ whole genome shotgun (WGS) entry which is preliminary data.</text>
</comment>
<organism evidence="1 2">
    <name type="scientific">Melanopsichium pennsylvanicum</name>
    <dbReference type="NCBI Taxonomy" id="63383"/>
    <lineage>
        <taxon>Eukaryota</taxon>
        <taxon>Fungi</taxon>
        <taxon>Dikarya</taxon>
        <taxon>Basidiomycota</taxon>
        <taxon>Ustilaginomycotina</taxon>
        <taxon>Ustilaginomycetes</taxon>
        <taxon>Ustilaginales</taxon>
        <taxon>Ustilaginaceae</taxon>
        <taxon>Melanopsichium</taxon>
    </lineage>
</organism>
<sequence length="141" mass="15566">MQVAYVVEALRQAETDKRMEGSLRDDIATRTTPPDVSGSYVGLPYVDGAGGLDGGLKRLKDSPKTQCVQTNLVVLFSDKTRERTYGICTFLHADIRFWLGPKIPNSESGKVGAFKAAEPVRFWEKENKIKAVASVYVSQKP</sequence>
<dbReference type="EMBL" id="OAPG01000001">
    <property type="protein sequence ID" value="SNX81984.1"/>
    <property type="molecule type" value="Genomic_DNA"/>
</dbReference>
<evidence type="ECO:0000313" key="2">
    <source>
        <dbReference type="Proteomes" id="UP001294444"/>
    </source>
</evidence>
<keyword evidence="2" id="KW-1185">Reference proteome</keyword>
<protein>
    <submittedName>
        <fullName evidence="1">Uncharacterized protein</fullName>
    </submittedName>
</protein>
<accession>A0AAJ4XGB6</accession>
<reference evidence="1" key="1">
    <citation type="submission" date="2023-10" db="EMBL/GenBank/DDBJ databases">
        <authorList>
            <person name="Guldener U."/>
        </authorList>
    </citation>
    <scope>NUCLEOTIDE SEQUENCE</scope>
    <source>
        <strain evidence="1">Mp4</strain>
    </source>
</reference>
<gene>
    <name evidence="1" type="ORF">MEPE_00689</name>
</gene>
<name>A0AAJ4XGB6_9BASI</name>
<dbReference type="AlphaFoldDB" id="A0AAJ4XGB6"/>
<dbReference type="Proteomes" id="UP001294444">
    <property type="component" value="Unassembled WGS sequence"/>
</dbReference>
<proteinExistence type="predicted"/>
<evidence type="ECO:0000313" key="1">
    <source>
        <dbReference type="EMBL" id="SNX81984.1"/>
    </source>
</evidence>